<reference evidence="2" key="1">
    <citation type="submission" date="2016-05" db="EMBL/GenBank/DDBJ databases">
        <title>Paenibacillus oryzae. sp. nov., isolated from the rice root.</title>
        <authorList>
            <person name="Zhang J."/>
            <person name="Zhang X."/>
        </authorList>
    </citation>
    <scope>NUCLEOTIDE SEQUENCE [LARGE SCALE GENOMIC DNA]</scope>
    <source>
        <strain evidence="2">KCTC13222</strain>
    </source>
</reference>
<accession>A0A1C1A530</accession>
<dbReference type="EMBL" id="LYPC01000014">
    <property type="protein sequence ID" value="OCT15636.1"/>
    <property type="molecule type" value="Genomic_DNA"/>
</dbReference>
<dbReference type="InterPro" id="IPR019657">
    <property type="entry name" value="ComFB"/>
</dbReference>
<name>A0A1C1A530_9BACL</name>
<evidence type="ECO:0000313" key="2">
    <source>
        <dbReference type="Proteomes" id="UP000093309"/>
    </source>
</evidence>
<comment type="caution">
    <text evidence="1">The sequence shown here is derived from an EMBL/GenBank/DDBJ whole genome shotgun (WGS) entry which is preliminary data.</text>
</comment>
<protein>
    <recommendedName>
        <fullName evidence="3">Competence protein ComFB</fullName>
    </recommendedName>
</protein>
<keyword evidence="2" id="KW-1185">Reference proteome</keyword>
<dbReference type="RefSeq" id="WP_065852546.1">
    <property type="nucleotide sequence ID" value="NZ_LYPC01000014.1"/>
</dbReference>
<evidence type="ECO:0000313" key="1">
    <source>
        <dbReference type="EMBL" id="OCT15636.1"/>
    </source>
</evidence>
<dbReference type="STRING" id="512399.A8709_16365"/>
<proteinExistence type="predicted"/>
<sequence length="89" mass="10346">MAVINAMETVVTHLFGEFKKNYELKCECLTCQEDILAIVLNRVPSRYTSSEKGQLYVKGEFTNQQLKSDVMRELMEAASFVEHHKHHRD</sequence>
<gene>
    <name evidence="1" type="ORF">A8709_16365</name>
</gene>
<dbReference type="Proteomes" id="UP000093309">
    <property type="component" value="Unassembled WGS sequence"/>
</dbReference>
<dbReference type="Pfam" id="PF10719">
    <property type="entry name" value="ComFB"/>
    <property type="match status" value="1"/>
</dbReference>
<evidence type="ECO:0008006" key="3">
    <source>
        <dbReference type="Google" id="ProtNLM"/>
    </source>
</evidence>
<dbReference type="OrthoDB" id="5616024at2"/>
<dbReference type="AlphaFoldDB" id="A0A1C1A530"/>
<organism evidence="1 2">
    <name type="scientific">Paenibacillus pectinilyticus</name>
    <dbReference type="NCBI Taxonomy" id="512399"/>
    <lineage>
        <taxon>Bacteria</taxon>
        <taxon>Bacillati</taxon>
        <taxon>Bacillota</taxon>
        <taxon>Bacilli</taxon>
        <taxon>Bacillales</taxon>
        <taxon>Paenibacillaceae</taxon>
        <taxon>Paenibacillus</taxon>
    </lineage>
</organism>